<dbReference type="Proteomes" id="UP000268162">
    <property type="component" value="Unassembled WGS sequence"/>
</dbReference>
<dbReference type="SUPFAM" id="SSF54928">
    <property type="entry name" value="RNA-binding domain, RBD"/>
    <property type="match status" value="1"/>
</dbReference>
<dbReference type="STRING" id="215637.A0A4P9ZLW4"/>
<evidence type="ECO:0000256" key="2">
    <source>
        <dbReference type="PROSITE-ProRule" id="PRU00176"/>
    </source>
</evidence>
<feature type="region of interest" description="Disordered" evidence="3">
    <location>
        <begin position="1"/>
        <end position="101"/>
    </location>
</feature>
<feature type="compositionally biased region" description="Polar residues" evidence="3">
    <location>
        <begin position="91"/>
        <end position="101"/>
    </location>
</feature>
<dbReference type="Pfam" id="PF00076">
    <property type="entry name" value="RRM_1"/>
    <property type="match status" value="1"/>
</dbReference>
<reference evidence="6" key="1">
    <citation type="journal article" date="2018" name="Nat. Microbiol.">
        <title>Leveraging single-cell genomics to expand the fungal tree of life.</title>
        <authorList>
            <person name="Ahrendt S.R."/>
            <person name="Quandt C.A."/>
            <person name="Ciobanu D."/>
            <person name="Clum A."/>
            <person name="Salamov A."/>
            <person name="Andreopoulos B."/>
            <person name="Cheng J.F."/>
            <person name="Woyke T."/>
            <person name="Pelin A."/>
            <person name="Henrissat B."/>
            <person name="Reynolds N.K."/>
            <person name="Benny G.L."/>
            <person name="Smith M.E."/>
            <person name="James T.Y."/>
            <person name="Grigoriev I.V."/>
        </authorList>
    </citation>
    <scope>NUCLEOTIDE SEQUENCE [LARGE SCALE GENOMIC DNA]</scope>
    <source>
        <strain evidence="6">RSA 468</strain>
    </source>
</reference>
<dbReference type="GO" id="GO:0005634">
    <property type="term" value="C:nucleus"/>
    <property type="evidence" value="ECO:0007669"/>
    <property type="project" value="UniProtKB-SubCell"/>
</dbReference>
<dbReference type="InterPro" id="IPR035979">
    <property type="entry name" value="RBD_domain_sf"/>
</dbReference>
<dbReference type="AlphaFoldDB" id="A0A4P9ZLW4"/>
<feature type="domain" description="RRM" evidence="4">
    <location>
        <begin position="106"/>
        <end position="187"/>
    </location>
</feature>
<evidence type="ECO:0000256" key="3">
    <source>
        <dbReference type="SAM" id="MobiDB-lite"/>
    </source>
</evidence>
<dbReference type="EMBL" id="ML003362">
    <property type="protein sequence ID" value="RKP34098.1"/>
    <property type="molecule type" value="Genomic_DNA"/>
</dbReference>
<keyword evidence="2" id="KW-0694">RNA-binding</keyword>
<dbReference type="InterPro" id="IPR012677">
    <property type="entry name" value="Nucleotide-bd_a/b_plait_sf"/>
</dbReference>
<dbReference type="GO" id="GO:0003723">
    <property type="term" value="F:RNA binding"/>
    <property type="evidence" value="ECO:0007669"/>
    <property type="project" value="UniProtKB-UniRule"/>
</dbReference>
<evidence type="ECO:0000313" key="6">
    <source>
        <dbReference type="Proteomes" id="UP000268162"/>
    </source>
</evidence>
<name>A0A4P9ZLW4_9FUNG</name>
<dbReference type="GO" id="GO:0006397">
    <property type="term" value="P:mRNA processing"/>
    <property type="evidence" value="ECO:0007669"/>
    <property type="project" value="UniProtKB-KW"/>
</dbReference>
<dbReference type="Gene3D" id="3.30.70.330">
    <property type="match status" value="1"/>
</dbReference>
<sequence>MSDSESVDIYGEESFAIEADQEMPLDPSHTRKNSQAYVDATFTSSTPSSPNHRPAPFHREVTQHPSKDATSPKKPRTDLPPVTGSPVHAKSSPSDQPNNSTARPMAAILVSNMHWYTSEDDIRANIDNDNVRSDINNVIFNENKSNGKSLGIAYIDFLNAKSAARAKDILQKTESKGRQWVVKTTAVSETPFRTTVTKGNTASRDSG</sequence>
<gene>
    <name evidence="5" type="ORF">BJ085DRAFT_28263</name>
</gene>
<comment type="similarity">
    <text evidence="1">Belongs to the RRM CPSF6/7 family.</text>
</comment>
<organism evidence="5 6">
    <name type="scientific">Dimargaris cristalligena</name>
    <dbReference type="NCBI Taxonomy" id="215637"/>
    <lineage>
        <taxon>Eukaryota</taxon>
        <taxon>Fungi</taxon>
        <taxon>Fungi incertae sedis</taxon>
        <taxon>Zoopagomycota</taxon>
        <taxon>Kickxellomycotina</taxon>
        <taxon>Dimargaritomycetes</taxon>
        <taxon>Dimargaritales</taxon>
        <taxon>Dimargaritaceae</taxon>
        <taxon>Dimargaris</taxon>
    </lineage>
</organism>
<dbReference type="SMART" id="SM00360">
    <property type="entry name" value="RRM"/>
    <property type="match status" value="1"/>
</dbReference>
<evidence type="ECO:0000259" key="4">
    <source>
        <dbReference type="PROSITE" id="PS50102"/>
    </source>
</evidence>
<protein>
    <recommendedName>
        <fullName evidence="4">RRM domain-containing protein</fullName>
    </recommendedName>
</protein>
<proteinExistence type="inferred from homology"/>
<dbReference type="InterPro" id="IPR034772">
    <property type="entry name" value="CPSF6/7"/>
</dbReference>
<accession>A0A4P9ZLW4</accession>
<feature type="compositionally biased region" description="Polar residues" evidence="3">
    <location>
        <begin position="33"/>
        <end position="51"/>
    </location>
</feature>
<feature type="compositionally biased region" description="Basic and acidic residues" evidence="3">
    <location>
        <begin position="57"/>
        <end position="77"/>
    </location>
</feature>
<dbReference type="PROSITE" id="PS50102">
    <property type="entry name" value="RRM"/>
    <property type="match status" value="1"/>
</dbReference>
<keyword evidence="6" id="KW-1185">Reference proteome</keyword>
<evidence type="ECO:0000313" key="5">
    <source>
        <dbReference type="EMBL" id="RKP34098.1"/>
    </source>
</evidence>
<evidence type="ECO:0000256" key="1">
    <source>
        <dbReference type="ARBA" id="ARBA00006265"/>
    </source>
</evidence>
<dbReference type="InterPro" id="IPR000504">
    <property type="entry name" value="RRM_dom"/>
</dbReference>
<dbReference type="PANTHER" id="PTHR23204">
    <property type="entry name" value="CLEAVAGE AND POLYADENYLATION SPECIFIC FACTOR"/>
    <property type="match status" value="1"/>
</dbReference>